<name>A0A2G1MG02_9RHOB</name>
<organism evidence="2 3">
    <name type="scientific">Limimaricola cinnabarinus</name>
    <dbReference type="NCBI Taxonomy" id="1125964"/>
    <lineage>
        <taxon>Bacteria</taxon>
        <taxon>Pseudomonadati</taxon>
        <taxon>Pseudomonadota</taxon>
        <taxon>Alphaproteobacteria</taxon>
        <taxon>Rhodobacterales</taxon>
        <taxon>Paracoccaceae</taxon>
        <taxon>Limimaricola</taxon>
    </lineage>
</organism>
<dbReference type="EMBL" id="NQWH01000013">
    <property type="protein sequence ID" value="PHP27590.1"/>
    <property type="molecule type" value="Genomic_DNA"/>
</dbReference>
<reference evidence="2 3" key="1">
    <citation type="submission" date="2017-08" db="EMBL/GenBank/DDBJ databases">
        <title>Draft Genome Sequence of Loktanella cinnabarina Strain XM1, Isolated from Coastal Surface Water.</title>
        <authorList>
            <person name="Ma R."/>
            <person name="Wang J."/>
            <person name="Wang Q."/>
            <person name="Ma Z."/>
            <person name="Li J."/>
            <person name="Chen L."/>
        </authorList>
    </citation>
    <scope>NUCLEOTIDE SEQUENCE [LARGE SCALE GENOMIC DNA]</scope>
    <source>
        <strain evidence="2 3">XM1</strain>
    </source>
</reference>
<dbReference type="AlphaFoldDB" id="A0A2G1MG02"/>
<keyword evidence="3" id="KW-1185">Reference proteome</keyword>
<evidence type="ECO:0000256" key="1">
    <source>
        <dbReference type="SAM" id="MobiDB-lite"/>
    </source>
</evidence>
<protein>
    <submittedName>
        <fullName evidence="2">Uncharacterized protein</fullName>
    </submittedName>
</protein>
<evidence type="ECO:0000313" key="2">
    <source>
        <dbReference type="EMBL" id="PHP27590.1"/>
    </source>
</evidence>
<gene>
    <name evidence="2" type="ORF">CJ301_10555</name>
</gene>
<dbReference type="RefSeq" id="WP_099277122.1">
    <property type="nucleotide sequence ID" value="NZ_KZ304959.1"/>
</dbReference>
<sequence length="83" mass="9203">MHPPFYIVDHRAKPRAPAPWEERPRMRRGGPARLDLGAPHPGTGFATLPVASTDPPARRTGMGGVWPRLRALLVRRPTPEPAR</sequence>
<comment type="caution">
    <text evidence="2">The sequence shown here is derived from an EMBL/GenBank/DDBJ whole genome shotgun (WGS) entry which is preliminary data.</text>
</comment>
<feature type="region of interest" description="Disordered" evidence="1">
    <location>
        <begin position="1"/>
        <end position="64"/>
    </location>
</feature>
<proteinExistence type="predicted"/>
<dbReference type="OrthoDB" id="7874146at2"/>
<accession>A0A2G1MG02</accession>
<dbReference type="Proteomes" id="UP000221860">
    <property type="component" value="Unassembled WGS sequence"/>
</dbReference>
<evidence type="ECO:0000313" key="3">
    <source>
        <dbReference type="Proteomes" id="UP000221860"/>
    </source>
</evidence>